<dbReference type="PANTHER" id="PTHR15710">
    <property type="entry name" value="E3 UBIQUITIN-PROTEIN LIGASE PRAJA"/>
    <property type="match status" value="1"/>
</dbReference>
<comment type="catalytic activity">
    <reaction evidence="1">
        <text>S-ubiquitinyl-[E2 ubiquitin-conjugating enzyme]-L-cysteine + [acceptor protein]-L-lysine = [E2 ubiquitin-conjugating enzyme]-L-cysteine + N(6)-ubiquitinyl-[acceptor protein]-L-lysine.</text>
        <dbReference type="EC" id="2.3.2.27"/>
    </reaction>
</comment>
<dbReference type="GO" id="GO:0016567">
    <property type="term" value="P:protein ubiquitination"/>
    <property type="evidence" value="ECO:0007669"/>
    <property type="project" value="TreeGrafter"/>
</dbReference>
<reference evidence="11 12" key="1">
    <citation type="journal article" date="2024" name="Nat. Commun.">
        <title>Phylogenomics reveals the evolutionary origins of lichenization in chlorophyte algae.</title>
        <authorList>
            <person name="Puginier C."/>
            <person name="Libourel C."/>
            <person name="Otte J."/>
            <person name="Skaloud P."/>
            <person name="Haon M."/>
            <person name="Grisel S."/>
            <person name="Petersen M."/>
            <person name="Berrin J.G."/>
            <person name="Delaux P.M."/>
            <person name="Dal Grande F."/>
            <person name="Keller J."/>
        </authorList>
    </citation>
    <scope>NUCLEOTIDE SEQUENCE [LARGE SCALE GENOMIC DNA]</scope>
    <source>
        <strain evidence="11 12">SAG 2036</strain>
    </source>
</reference>
<name>A0AAW1NY48_9CHLO</name>
<comment type="caution">
    <text evidence="11">The sequence shown here is derived from an EMBL/GenBank/DDBJ whole genome shotgun (WGS) entry which is preliminary data.</text>
</comment>
<dbReference type="Pfam" id="PF13639">
    <property type="entry name" value="zf-RING_2"/>
    <property type="match status" value="1"/>
</dbReference>
<keyword evidence="4" id="KW-0479">Metal-binding</keyword>
<evidence type="ECO:0000256" key="7">
    <source>
        <dbReference type="ARBA" id="ARBA00022833"/>
    </source>
</evidence>
<dbReference type="GO" id="GO:0061630">
    <property type="term" value="F:ubiquitin protein ligase activity"/>
    <property type="evidence" value="ECO:0007669"/>
    <property type="project" value="UniProtKB-EC"/>
</dbReference>
<keyword evidence="3" id="KW-0808">Transferase</keyword>
<dbReference type="EC" id="2.3.2.27" evidence="2"/>
<sequence length="277" mass="31017">MERDKAFASSKEAHELAARCATLLRTRYSRSATPFWKASLEVFKVLQRSRPANAQVAAAWIADCNEVLMSSAAEEPEAAARPEQHTPYFEGQLSSHETTPAEPSQMQVLMQRLAEYSQAQQADDNSAPDAQSQPQANLSQDDLLQLREELETTLMLALSEEDVQPSQRPAPPASRAFVRMLPKEQLTSERLQQLGGSDLPCSICRQELELGTWVQIMPCKHVFHPPCLAPWLSVRNSCPICRHELPTDDSAYERDKQAALDAKQAENALSHQEFLYT</sequence>
<evidence type="ECO:0000256" key="4">
    <source>
        <dbReference type="ARBA" id="ARBA00022723"/>
    </source>
</evidence>
<dbReference type="SUPFAM" id="SSF57850">
    <property type="entry name" value="RING/U-box"/>
    <property type="match status" value="1"/>
</dbReference>
<evidence type="ECO:0000313" key="11">
    <source>
        <dbReference type="EMBL" id="KAK9796697.1"/>
    </source>
</evidence>
<dbReference type="FunFam" id="3.30.40.10:FF:000127">
    <property type="entry name" value="E3 ubiquitin-protein ligase RNF181"/>
    <property type="match status" value="1"/>
</dbReference>
<feature type="domain" description="RING-type" evidence="10">
    <location>
        <begin position="201"/>
        <end position="242"/>
    </location>
</feature>
<dbReference type="SMART" id="SM00184">
    <property type="entry name" value="RING"/>
    <property type="match status" value="1"/>
</dbReference>
<evidence type="ECO:0000256" key="1">
    <source>
        <dbReference type="ARBA" id="ARBA00000900"/>
    </source>
</evidence>
<evidence type="ECO:0000256" key="9">
    <source>
        <dbReference type="SAM" id="MobiDB-lite"/>
    </source>
</evidence>
<proteinExistence type="predicted"/>
<dbReference type="AlphaFoldDB" id="A0AAW1NY48"/>
<dbReference type="Gene3D" id="3.30.40.10">
    <property type="entry name" value="Zinc/RING finger domain, C3HC4 (zinc finger)"/>
    <property type="match status" value="1"/>
</dbReference>
<evidence type="ECO:0000256" key="5">
    <source>
        <dbReference type="ARBA" id="ARBA00022771"/>
    </source>
</evidence>
<evidence type="ECO:0000256" key="8">
    <source>
        <dbReference type="PROSITE-ProRule" id="PRU00175"/>
    </source>
</evidence>
<accession>A0AAW1NY48</accession>
<feature type="region of interest" description="Disordered" evidence="9">
    <location>
        <begin position="117"/>
        <end position="137"/>
    </location>
</feature>
<protein>
    <recommendedName>
        <fullName evidence="2">RING-type E3 ubiquitin transferase</fullName>
        <ecNumber evidence="2">2.3.2.27</ecNumber>
    </recommendedName>
</protein>
<dbReference type="InterPro" id="IPR001841">
    <property type="entry name" value="Znf_RING"/>
</dbReference>
<keyword evidence="7" id="KW-0862">Zinc</keyword>
<organism evidence="11 12">
    <name type="scientific">Symbiochloris irregularis</name>
    <dbReference type="NCBI Taxonomy" id="706552"/>
    <lineage>
        <taxon>Eukaryota</taxon>
        <taxon>Viridiplantae</taxon>
        <taxon>Chlorophyta</taxon>
        <taxon>core chlorophytes</taxon>
        <taxon>Trebouxiophyceae</taxon>
        <taxon>Trebouxiales</taxon>
        <taxon>Trebouxiaceae</taxon>
        <taxon>Symbiochloris</taxon>
    </lineage>
</organism>
<keyword evidence="6" id="KW-0833">Ubl conjugation pathway</keyword>
<keyword evidence="5 8" id="KW-0863">Zinc-finger</keyword>
<evidence type="ECO:0000256" key="3">
    <source>
        <dbReference type="ARBA" id="ARBA00022679"/>
    </source>
</evidence>
<evidence type="ECO:0000313" key="12">
    <source>
        <dbReference type="Proteomes" id="UP001465755"/>
    </source>
</evidence>
<dbReference type="InterPro" id="IPR013083">
    <property type="entry name" value="Znf_RING/FYVE/PHD"/>
</dbReference>
<dbReference type="GO" id="GO:0005737">
    <property type="term" value="C:cytoplasm"/>
    <property type="evidence" value="ECO:0007669"/>
    <property type="project" value="TreeGrafter"/>
</dbReference>
<evidence type="ECO:0000256" key="2">
    <source>
        <dbReference type="ARBA" id="ARBA00012483"/>
    </source>
</evidence>
<gene>
    <name evidence="11" type="ORF">WJX73_002830</name>
</gene>
<dbReference type="PANTHER" id="PTHR15710:SF217">
    <property type="entry name" value="E3 UBIQUITIN-PROTEIN LIGASE RDUF2"/>
    <property type="match status" value="1"/>
</dbReference>
<evidence type="ECO:0000259" key="10">
    <source>
        <dbReference type="PROSITE" id="PS50089"/>
    </source>
</evidence>
<dbReference type="EMBL" id="JALJOQ010000113">
    <property type="protein sequence ID" value="KAK9796697.1"/>
    <property type="molecule type" value="Genomic_DNA"/>
</dbReference>
<dbReference type="Proteomes" id="UP001465755">
    <property type="component" value="Unassembled WGS sequence"/>
</dbReference>
<evidence type="ECO:0000256" key="6">
    <source>
        <dbReference type="ARBA" id="ARBA00022786"/>
    </source>
</evidence>
<keyword evidence="12" id="KW-1185">Reference proteome</keyword>
<dbReference type="GO" id="GO:0008270">
    <property type="term" value="F:zinc ion binding"/>
    <property type="evidence" value="ECO:0007669"/>
    <property type="project" value="UniProtKB-KW"/>
</dbReference>
<dbReference type="PROSITE" id="PS50089">
    <property type="entry name" value="ZF_RING_2"/>
    <property type="match status" value="1"/>
</dbReference>